<proteinExistence type="predicted"/>
<protein>
    <submittedName>
        <fullName evidence="2">Uncharacterized protein</fullName>
    </submittedName>
</protein>
<keyword evidence="1" id="KW-0472">Membrane</keyword>
<feature type="non-terminal residue" evidence="2">
    <location>
        <position position="1"/>
    </location>
</feature>
<keyword evidence="1" id="KW-0812">Transmembrane</keyword>
<organism evidence="2">
    <name type="scientific">marine sediment metagenome</name>
    <dbReference type="NCBI Taxonomy" id="412755"/>
    <lineage>
        <taxon>unclassified sequences</taxon>
        <taxon>metagenomes</taxon>
        <taxon>ecological metagenomes</taxon>
    </lineage>
</organism>
<comment type="caution">
    <text evidence="2">The sequence shown here is derived from an EMBL/GenBank/DDBJ whole genome shotgun (WGS) entry which is preliminary data.</text>
</comment>
<dbReference type="EMBL" id="LAZR01068215">
    <property type="protein sequence ID" value="KKK50054.1"/>
    <property type="molecule type" value="Genomic_DNA"/>
</dbReference>
<keyword evidence="1" id="KW-1133">Transmembrane helix</keyword>
<accession>A0A0F8Y7D1</accession>
<dbReference type="AlphaFoldDB" id="A0A0F8Y7D1"/>
<name>A0A0F8Y7D1_9ZZZZ</name>
<evidence type="ECO:0000313" key="2">
    <source>
        <dbReference type="EMBL" id="KKK50054.1"/>
    </source>
</evidence>
<evidence type="ECO:0000256" key="1">
    <source>
        <dbReference type="SAM" id="Phobius"/>
    </source>
</evidence>
<reference evidence="2" key="1">
    <citation type="journal article" date="2015" name="Nature">
        <title>Complex archaea that bridge the gap between prokaryotes and eukaryotes.</title>
        <authorList>
            <person name="Spang A."/>
            <person name="Saw J.H."/>
            <person name="Jorgensen S.L."/>
            <person name="Zaremba-Niedzwiedzka K."/>
            <person name="Martijn J."/>
            <person name="Lind A.E."/>
            <person name="van Eijk R."/>
            <person name="Schleper C."/>
            <person name="Guy L."/>
            <person name="Ettema T.J."/>
        </authorList>
    </citation>
    <scope>NUCLEOTIDE SEQUENCE</scope>
</reference>
<feature type="transmembrane region" description="Helical" evidence="1">
    <location>
        <begin position="6"/>
        <end position="23"/>
    </location>
</feature>
<gene>
    <name evidence="2" type="ORF">LCGC14_3128850</name>
</gene>
<sequence length="26" mass="2673">FAPIGLIIAGVIAIGAFVVDKFVGRE</sequence>